<name>A0A8X7C3R1_9ARAC</name>
<sequence>MTSLVTRRFQTSEPSCLCFHEVQLEGKCAKYCESYGCTIRIVTKKKRCPTQSSNFYSVIKSSFIPTVFSQEPTLSFCGSKNTFYKMYF</sequence>
<gene>
    <name evidence="1" type="ORF">TNIN_286221</name>
</gene>
<comment type="caution">
    <text evidence="1">The sequence shown here is derived from an EMBL/GenBank/DDBJ whole genome shotgun (WGS) entry which is preliminary data.</text>
</comment>
<protein>
    <submittedName>
        <fullName evidence="1">Uncharacterized protein</fullName>
    </submittedName>
</protein>
<dbReference type="AlphaFoldDB" id="A0A8X7C3R1"/>
<dbReference type="Proteomes" id="UP000886998">
    <property type="component" value="Unassembled WGS sequence"/>
</dbReference>
<keyword evidence="2" id="KW-1185">Reference proteome</keyword>
<evidence type="ECO:0000313" key="1">
    <source>
        <dbReference type="EMBL" id="GFY52953.1"/>
    </source>
</evidence>
<organism evidence="1 2">
    <name type="scientific">Trichonephila inaurata madagascariensis</name>
    <dbReference type="NCBI Taxonomy" id="2747483"/>
    <lineage>
        <taxon>Eukaryota</taxon>
        <taxon>Metazoa</taxon>
        <taxon>Ecdysozoa</taxon>
        <taxon>Arthropoda</taxon>
        <taxon>Chelicerata</taxon>
        <taxon>Arachnida</taxon>
        <taxon>Araneae</taxon>
        <taxon>Araneomorphae</taxon>
        <taxon>Entelegynae</taxon>
        <taxon>Araneoidea</taxon>
        <taxon>Nephilidae</taxon>
        <taxon>Trichonephila</taxon>
        <taxon>Trichonephila inaurata</taxon>
    </lineage>
</organism>
<evidence type="ECO:0000313" key="2">
    <source>
        <dbReference type="Proteomes" id="UP000886998"/>
    </source>
</evidence>
<dbReference type="EMBL" id="BMAV01008976">
    <property type="protein sequence ID" value="GFY52953.1"/>
    <property type="molecule type" value="Genomic_DNA"/>
</dbReference>
<accession>A0A8X7C3R1</accession>
<proteinExistence type="predicted"/>
<reference evidence="1" key="1">
    <citation type="submission" date="2020-08" db="EMBL/GenBank/DDBJ databases">
        <title>Multicomponent nature underlies the extraordinary mechanical properties of spider dragline silk.</title>
        <authorList>
            <person name="Kono N."/>
            <person name="Nakamura H."/>
            <person name="Mori M."/>
            <person name="Yoshida Y."/>
            <person name="Ohtoshi R."/>
            <person name="Malay A.D."/>
            <person name="Moran D.A.P."/>
            <person name="Tomita M."/>
            <person name="Numata K."/>
            <person name="Arakawa K."/>
        </authorList>
    </citation>
    <scope>NUCLEOTIDE SEQUENCE</scope>
</reference>